<dbReference type="AlphaFoldDB" id="A0A553PYV5"/>
<evidence type="ECO:0000313" key="2">
    <source>
        <dbReference type="EMBL" id="TRY82873.1"/>
    </source>
</evidence>
<accession>A0A553PYV5</accession>
<feature type="region of interest" description="Disordered" evidence="1">
    <location>
        <begin position="1"/>
        <end position="66"/>
    </location>
</feature>
<feature type="non-terminal residue" evidence="2">
    <location>
        <position position="196"/>
    </location>
</feature>
<keyword evidence="3" id="KW-1185">Reference proteome</keyword>
<sequence>SWSSSVSLEMDGQAWWGDGKRAGLSRREREGESKRAKETGGEPHTEPACTVRAGPAGLPVQAQNPDPGPVGEEHFNITANQSVICSSHVKLERFRHQAQLLRTGGWRWRCCRRRRSGTGLWQKKIRTVMSTGRLRAALRLAGDHSTPGPDSWLSFTLQRRLEPFFQSRGCAENRGARAPPLPHQESAPKKRALCSV</sequence>
<feature type="compositionally biased region" description="Basic and acidic residues" evidence="1">
    <location>
        <begin position="18"/>
        <end position="45"/>
    </location>
</feature>
<evidence type="ECO:0000313" key="3">
    <source>
        <dbReference type="Proteomes" id="UP000316079"/>
    </source>
</evidence>
<reference evidence="2 3" key="1">
    <citation type="journal article" date="2019" name="Sci. Data">
        <title>Hybrid genome assembly and annotation of Danionella translucida.</title>
        <authorList>
            <person name="Kadobianskyi M."/>
            <person name="Schulze L."/>
            <person name="Schuelke M."/>
            <person name="Judkewitz B."/>
        </authorList>
    </citation>
    <scope>NUCLEOTIDE SEQUENCE [LARGE SCALE GENOMIC DNA]</scope>
    <source>
        <strain evidence="2 3">Bolton</strain>
    </source>
</reference>
<comment type="caution">
    <text evidence="2">The sequence shown here is derived from an EMBL/GenBank/DDBJ whole genome shotgun (WGS) entry which is preliminary data.</text>
</comment>
<dbReference type="EMBL" id="SRMA01026534">
    <property type="protein sequence ID" value="TRY82873.1"/>
    <property type="molecule type" value="Genomic_DNA"/>
</dbReference>
<feature type="region of interest" description="Disordered" evidence="1">
    <location>
        <begin position="172"/>
        <end position="196"/>
    </location>
</feature>
<gene>
    <name evidence="2" type="ORF">DNTS_022080</name>
</gene>
<proteinExistence type="predicted"/>
<feature type="non-terminal residue" evidence="2">
    <location>
        <position position="1"/>
    </location>
</feature>
<name>A0A553PYV5_9TELE</name>
<evidence type="ECO:0000256" key="1">
    <source>
        <dbReference type="SAM" id="MobiDB-lite"/>
    </source>
</evidence>
<organism evidence="2 3">
    <name type="scientific">Danionella cerebrum</name>
    <dbReference type="NCBI Taxonomy" id="2873325"/>
    <lineage>
        <taxon>Eukaryota</taxon>
        <taxon>Metazoa</taxon>
        <taxon>Chordata</taxon>
        <taxon>Craniata</taxon>
        <taxon>Vertebrata</taxon>
        <taxon>Euteleostomi</taxon>
        <taxon>Actinopterygii</taxon>
        <taxon>Neopterygii</taxon>
        <taxon>Teleostei</taxon>
        <taxon>Ostariophysi</taxon>
        <taxon>Cypriniformes</taxon>
        <taxon>Danionidae</taxon>
        <taxon>Danioninae</taxon>
        <taxon>Danionella</taxon>
    </lineage>
</organism>
<protein>
    <submittedName>
        <fullName evidence="2">Uncharacterized protein</fullName>
    </submittedName>
</protein>
<dbReference type="Proteomes" id="UP000316079">
    <property type="component" value="Unassembled WGS sequence"/>
</dbReference>